<evidence type="ECO:0000256" key="1">
    <source>
        <dbReference type="SAM" id="Phobius"/>
    </source>
</evidence>
<keyword evidence="1" id="KW-0472">Membrane</keyword>
<keyword evidence="1" id="KW-1133">Transmembrane helix</keyword>
<sequence>MFECIGQLDYEGLIRAAVDGGIDLEPIYQALESRTVERLNGGLLPRAFEYTVLEMLFSESGGEKEGTRPVNLVQPLAENKIRELFRVLGAPRFEENQKARLKYYLEAWNLQGLRAFLWEKGLTEYFNERFSKLHALPETRLTLEEILEKSGPAEILDEKMLVENFVFDQASGLKYEEGLKESLYQQQQSEETAADLLQKLYGTFESKPLNYENIRKGMLELHMEHVVEQIERRGMTILYRYIKENWLLGAREIALRHNFALPGELETQAPEAALQSVKLALLSQAETGGESIRKFLRWEAILSHSQPVHSGHCYVLGGGYLLMAVSPVEEREHYLFGQYLTDKEKGAFLRDFFMHYFSSKNLRACAARLSGQYMRELSGNIRVKNALRIAMFALPVVLIVSAIVAWLFKLTQENAGGGLLIGMALTLLGEAIAARNGYAMQVKPESHEKIPGYAIREEGVLKYMEWGAETSPPGR</sequence>
<evidence type="ECO:0000313" key="3">
    <source>
        <dbReference type="Proteomes" id="UP000179129"/>
    </source>
</evidence>
<dbReference type="AlphaFoldDB" id="A0A1F5YTG8"/>
<evidence type="ECO:0000313" key="2">
    <source>
        <dbReference type="EMBL" id="OGG03373.1"/>
    </source>
</evidence>
<feature type="transmembrane region" description="Helical" evidence="1">
    <location>
        <begin position="414"/>
        <end position="433"/>
    </location>
</feature>
<dbReference type="EMBL" id="MFIX01000147">
    <property type="protein sequence ID" value="OGG03373.1"/>
    <property type="molecule type" value="Genomic_DNA"/>
</dbReference>
<accession>A0A1F5YTG8</accession>
<dbReference type="Proteomes" id="UP000179129">
    <property type="component" value="Unassembled WGS sequence"/>
</dbReference>
<gene>
    <name evidence="2" type="ORF">A3F83_09385</name>
</gene>
<keyword evidence="1" id="KW-0812">Transmembrane</keyword>
<name>A0A1F5YTG8_9BACT</name>
<feature type="transmembrane region" description="Helical" evidence="1">
    <location>
        <begin position="389"/>
        <end position="408"/>
    </location>
</feature>
<organism evidence="2 3">
    <name type="scientific">Candidatus Glassbacteria bacterium RIFCSPLOWO2_12_FULL_58_11</name>
    <dbReference type="NCBI Taxonomy" id="1817867"/>
    <lineage>
        <taxon>Bacteria</taxon>
        <taxon>Candidatus Glassiibacteriota</taxon>
    </lineage>
</organism>
<reference evidence="2 3" key="1">
    <citation type="journal article" date="2016" name="Nat. Commun.">
        <title>Thousands of microbial genomes shed light on interconnected biogeochemical processes in an aquifer system.</title>
        <authorList>
            <person name="Anantharaman K."/>
            <person name="Brown C.T."/>
            <person name="Hug L.A."/>
            <person name="Sharon I."/>
            <person name="Castelle C.J."/>
            <person name="Probst A.J."/>
            <person name="Thomas B.C."/>
            <person name="Singh A."/>
            <person name="Wilkins M.J."/>
            <person name="Karaoz U."/>
            <person name="Brodie E.L."/>
            <person name="Williams K.H."/>
            <person name="Hubbard S.S."/>
            <person name="Banfield J.F."/>
        </authorList>
    </citation>
    <scope>NUCLEOTIDE SEQUENCE [LARGE SCALE GENOMIC DNA]</scope>
</reference>
<comment type="caution">
    <text evidence="2">The sequence shown here is derived from an EMBL/GenBank/DDBJ whole genome shotgun (WGS) entry which is preliminary data.</text>
</comment>
<proteinExistence type="predicted"/>
<protein>
    <submittedName>
        <fullName evidence="2">Uncharacterized protein</fullName>
    </submittedName>
</protein>